<dbReference type="InterPro" id="IPR038696">
    <property type="entry name" value="IalB_sf"/>
</dbReference>
<keyword evidence="2" id="KW-0732">Signal</keyword>
<reference evidence="4" key="1">
    <citation type="journal article" date="2019" name="Int. J. Syst. Evol. Microbiol.">
        <title>The Global Catalogue of Microorganisms (GCM) 10K type strain sequencing project: providing services to taxonomists for standard genome sequencing and annotation.</title>
        <authorList>
            <consortium name="The Broad Institute Genomics Platform"/>
            <consortium name="The Broad Institute Genome Sequencing Center for Infectious Disease"/>
            <person name="Wu L."/>
            <person name="Ma J."/>
        </authorList>
    </citation>
    <scope>NUCLEOTIDE SEQUENCE [LARGE SCALE GENOMIC DNA]</scope>
    <source>
        <strain evidence="4">CGMCC 1.12477</strain>
    </source>
</reference>
<dbReference type="InterPro" id="IPR010642">
    <property type="entry name" value="Invasion_prot_B"/>
</dbReference>
<keyword evidence="4" id="KW-1185">Reference proteome</keyword>
<feature type="signal peptide" evidence="2">
    <location>
        <begin position="1"/>
        <end position="22"/>
    </location>
</feature>
<gene>
    <name evidence="3" type="ORF">ACFTOW_17035</name>
</gene>
<comment type="caution">
    <text evidence="3">The sequence shown here is derived from an EMBL/GenBank/DDBJ whole genome shotgun (WGS) entry which is preliminary data.</text>
</comment>
<feature type="region of interest" description="Disordered" evidence="1">
    <location>
        <begin position="24"/>
        <end position="64"/>
    </location>
</feature>
<dbReference type="Pfam" id="PF06776">
    <property type="entry name" value="IalB"/>
    <property type="match status" value="1"/>
</dbReference>
<evidence type="ECO:0000256" key="1">
    <source>
        <dbReference type="SAM" id="MobiDB-lite"/>
    </source>
</evidence>
<name>A0ABW4ELV5_9RHOB</name>
<accession>A0ABW4ELV5</accession>
<dbReference type="Gene3D" id="2.60.40.1880">
    <property type="entry name" value="Invasion associated locus B (IalB) protein"/>
    <property type="match status" value="1"/>
</dbReference>
<protein>
    <submittedName>
        <fullName evidence="3">Invasion associated locus B family protein</fullName>
    </submittedName>
</protein>
<evidence type="ECO:0000256" key="2">
    <source>
        <dbReference type="SAM" id="SignalP"/>
    </source>
</evidence>
<dbReference type="Proteomes" id="UP001597186">
    <property type="component" value="Unassembled WGS sequence"/>
</dbReference>
<evidence type="ECO:0000313" key="4">
    <source>
        <dbReference type="Proteomes" id="UP001597186"/>
    </source>
</evidence>
<organism evidence="3 4">
    <name type="scientific">Lacimonas salitolerans</name>
    <dbReference type="NCBI Taxonomy" id="1323750"/>
    <lineage>
        <taxon>Bacteria</taxon>
        <taxon>Pseudomonadati</taxon>
        <taxon>Pseudomonadota</taxon>
        <taxon>Alphaproteobacteria</taxon>
        <taxon>Rhodobacterales</taxon>
        <taxon>Paracoccaceae</taxon>
        <taxon>Lacimonas</taxon>
    </lineage>
</organism>
<proteinExistence type="predicted"/>
<dbReference type="RefSeq" id="WP_379917929.1">
    <property type="nucleotide sequence ID" value="NZ_JBHUDD010000152.1"/>
</dbReference>
<dbReference type="EMBL" id="JBHUDD010000152">
    <property type="protein sequence ID" value="MFD1511089.1"/>
    <property type="molecule type" value="Genomic_DNA"/>
</dbReference>
<evidence type="ECO:0000313" key="3">
    <source>
        <dbReference type="EMBL" id="MFD1511089.1"/>
    </source>
</evidence>
<sequence length="213" mass="22971">MPRLLYSLSILALLSAPLSVQAQDTTEPAAEPTLDSQSDVGGATAPQLGELSMGEEETDPNAPGTPYLKEMVEDWAMECIRMPEGEEEPCQLFQSLNDENDNLVSNVRIFKLPEGQRAAGGALIAVPLETLLTAQVTIRVDQGQAKRYPFAVCDQLGCYARIGFTAEEIAAFKRGFTATVSITPFVAPDEPINLNMSLKGFTAAFDKATVMPN</sequence>
<feature type="chain" id="PRO_5046793770" evidence="2">
    <location>
        <begin position="23"/>
        <end position="213"/>
    </location>
</feature>